<evidence type="ECO:0000313" key="6">
    <source>
        <dbReference type="Proteomes" id="UP000053469"/>
    </source>
</evidence>
<name>A0A101GZN7_9BACT</name>
<keyword evidence="3" id="KW-0949">S-adenosyl-L-methionine</keyword>
<dbReference type="Proteomes" id="UP000053469">
    <property type="component" value="Unassembled WGS sequence"/>
</dbReference>
<organism evidence="5 6">
    <name type="scientific">candidate division WS6 bacterium 36_33</name>
    <dbReference type="NCBI Taxonomy" id="1641388"/>
    <lineage>
        <taxon>Bacteria</taxon>
        <taxon>Candidatus Dojkabacteria</taxon>
    </lineage>
</organism>
<sequence length="267" mass="30768">MSENLKELYQIQRVLKDSGYNDTSRISKEIQDYCNKKAISPTLVLERISTGEPWDYIRGESEFYGNRFYLNRKTLIPRPETEQMVDIAISFLEGNSNHKNIVDVGTGSGCIIISLAKLVGDKKGINFVGIDIDKDTLQVAKENSLLHKVNEKISFLRGNLLKDFELKDETLIIANLPYIPEEIYKKLDRSVVNFEPRRALLGGKDGLKYYKKLISQIKKARKKDISLLIEIEPSTLKNLRRILDNYEVHIIKDYRGLNRFILVNLDT</sequence>
<dbReference type="PANTHER" id="PTHR18895:SF74">
    <property type="entry name" value="MTRF1L RELEASE FACTOR GLUTAMINE METHYLTRANSFERASE"/>
    <property type="match status" value="1"/>
</dbReference>
<proteinExistence type="predicted"/>
<reference evidence="6" key="1">
    <citation type="journal article" date="2015" name="MBio">
        <title>Genome-Resolved Metagenomic Analysis Reveals Roles for Candidate Phyla and Other Microbial Community Members in Biogeochemical Transformations in Oil Reservoirs.</title>
        <authorList>
            <person name="Hu P."/>
            <person name="Tom L."/>
            <person name="Singh A."/>
            <person name="Thomas B.C."/>
            <person name="Baker B.J."/>
            <person name="Piceno Y.M."/>
            <person name="Andersen G.L."/>
            <person name="Banfield J.F."/>
        </authorList>
    </citation>
    <scope>NUCLEOTIDE SEQUENCE [LARGE SCALE GENOMIC DNA]</scope>
</reference>
<dbReference type="EMBL" id="LGGI01000001">
    <property type="protein sequence ID" value="KUK67624.1"/>
    <property type="molecule type" value="Genomic_DNA"/>
</dbReference>
<dbReference type="InterPro" id="IPR025714">
    <property type="entry name" value="Methyltranfer_dom"/>
</dbReference>
<accession>A0A101GZN7</accession>
<dbReference type="SUPFAM" id="SSF53335">
    <property type="entry name" value="S-adenosyl-L-methionine-dependent methyltransferases"/>
    <property type="match status" value="1"/>
</dbReference>
<keyword evidence="1 5" id="KW-0489">Methyltransferase</keyword>
<evidence type="ECO:0000256" key="3">
    <source>
        <dbReference type="ARBA" id="ARBA00022691"/>
    </source>
</evidence>
<dbReference type="Gene3D" id="3.40.50.150">
    <property type="entry name" value="Vaccinia Virus protein VP39"/>
    <property type="match status" value="1"/>
</dbReference>
<evidence type="ECO:0000256" key="1">
    <source>
        <dbReference type="ARBA" id="ARBA00022603"/>
    </source>
</evidence>
<dbReference type="InterPro" id="IPR050320">
    <property type="entry name" value="N5-glutamine_MTase"/>
</dbReference>
<keyword evidence="2 5" id="KW-0808">Transferase</keyword>
<dbReference type="AlphaFoldDB" id="A0A101GZN7"/>
<dbReference type="GO" id="GO:0008276">
    <property type="term" value="F:protein methyltransferase activity"/>
    <property type="evidence" value="ECO:0007669"/>
    <property type="project" value="InterPro"/>
</dbReference>
<dbReference type="EC" id="2.1.1.-" evidence="5"/>
<comment type="caution">
    <text evidence="5">The sequence shown here is derived from an EMBL/GenBank/DDBJ whole genome shotgun (WGS) entry which is preliminary data.</text>
</comment>
<dbReference type="CDD" id="cd02440">
    <property type="entry name" value="AdoMet_MTases"/>
    <property type="match status" value="1"/>
</dbReference>
<evidence type="ECO:0000259" key="4">
    <source>
        <dbReference type="Pfam" id="PF13847"/>
    </source>
</evidence>
<gene>
    <name evidence="5" type="ORF">XD87_0016</name>
</gene>
<dbReference type="NCBIfam" id="TIGR00536">
    <property type="entry name" value="hemK_fam"/>
    <property type="match status" value="1"/>
</dbReference>
<dbReference type="PATRIC" id="fig|1641388.3.peg.251"/>
<evidence type="ECO:0000256" key="2">
    <source>
        <dbReference type="ARBA" id="ARBA00022679"/>
    </source>
</evidence>
<feature type="domain" description="Methyltransferase" evidence="4">
    <location>
        <begin position="96"/>
        <end position="170"/>
    </location>
</feature>
<dbReference type="PANTHER" id="PTHR18895">
    <property type="entry name" value="HEMK METHYLTRANSFERASE"/>
    <property type="match status" value="1"/>
</dbReference>
<dbReference type="GO" id="GO:0032259">
    <property type="term" value="P:methylation"/>
    <property type="evidence" value="ECO:0007669"/>
    <property type="project" value="UniProtKB-KW"/>
</dbReference>
<protein>
    <submittedName>
        <fullName evidence="5">HemK family modification methylase</fullName>
        <ecNumber evidence="5">2.1.1.-</ecNumber>
    </submittedName>
</protein>
<evidence type="ECO:0000313" key="5">
    <source>
        <dbReference type="EMBL" id="KUK67624.1"/>
    </source>
</evidence>
<dbReference type="Pfam" id="PF13847">
    <property type="entry name" value="Methyltransf_31"/>
    <property type="match status" value="1"/>
</dbReference>
<dbReference type="InterPro" id="IPR004556">
    <property type="entry name" value="HemK-like"/>
</dbReference>
<dbReference type="InterPro" id="IPR029063">
    <property type="entry name" value="SAM-dependent_MTases_sf"/>
</dbReference>